<evidence type="ECO:0000313" key="3">
    <source>
        <dbReference type="Proteomes" id="UP000192638"/>
    </source>
</evidence>
<dbReference type="RefSeq" id="WP_081530489.1">
    <property type="nucleotide sequence ID" value="NZ_NBEB01000041.1"/>
</dbReference>
<dbReference type="EMBL" id="NBEB01000041">
    <property type="protein sequence ID" value="OQQ84372.1"/>
    <property type="molecule type" value="Genomic_DNA"/>
</dbReference>
<gene>
    <name evidence="2" type="ORF">B6U60_04250</name>
</gene>
<sequence length="174" mass="19791">MNNENEFLNWSDSFVAQENEFVVLPEGEYQFTVTGFERKNYDGNSDKIPNGTPYAELSLEFTGNEGKTTVTERLYLLKRLSWKLTEFFGSIGQNPVNGQAFNPNWNTVLGSSGKAELVINSYKNKDGQDRQNNRVKKFLKPENVQQTQPVQQAVPTQAQQTQQPQQTNSWNGAF</sequence>
<evidence type="ECO:0008006" key="4">
    <source>
        <dbReference type="Google" id="ProtNLM"/>
    </source>
</evidence>
<evidence type="ECO:0000313" key="2">
    <source>
        <dbReference type="EMBL" id="OQQ84372.1"/>
    </source>
</evidence>
<comment type="caution">
    <text evidence="2">The sequence shown here is derived from an EMBL/GenBank/DDBJ whole genome shotgun (WGS) entry which is preliminary data.</text>
</comment>
<reference evidence="2 3" key="1">
    <citation type="submission" date="2017-03" db="EMBL/GenBank/DDBJ databases">
        <title>Phylogenomics and comparative genomics of Lactobacillus salivarius, a mammalian gut commensal.</title>
        <authorList>
            <person name="Harris H.M."/>
        </authorList>
    </citation>
    <scope>NUCLEOTIDE SEQUENCE [LARGE SCALE GENOMIC DNA]</scope>
    <source>
        <strain evidence="2 3">LMG 14477</strain>
    </source>
</reference>
<name>A0A1V9R1A9_9LACO</name>
<organism evidence="2 3">
    <name type="scientific">Ligilactobacillus salivarius</name>
    <dbReference type="NCBI Taxonomy" id="1624"/>
    <lineage>
        <taxon>Bacteria</taxon>
        <taxon>Bacillati</taxon>
        <taxon>Bacillota</taxon>
        <taxon>Bacilli</taxon>
        <taxon>Lactobacillales</taxon>
        <taxon>Lactobacillaceae</taxon>
        <taxon>Ligilactobacillus</taxon>
    </lineage>
</organism>
<feature type="region of interest" description="Disordered" evidence="1">
    <location>
        <begin position="141"/>
        <end position="174"/>
    </location>
</feature>
<dbReference type="AlphaFoldDB" id="A0A1V9R1A9"/>
<protein>
    <recommendedName>
        <fullName evidence="4">DUF669 domain-containing protein</fullName>
    </recommendedName>
</protein>
<evidence type="ECO:0000256" key="1">
    <source>
        <dbReference type="SAM" id="MobiDB-lite"/>
    </source>
</evidence>
<dbReference type="Proteomes" id="UP000192638">
    <property type="component" value="Unassembled WGS sequence"/>
</dbReference>
<proteinExistence type="predicted"/>
<accession>A0A1V9R1A9</accession>
<feature type="compositionally biased region" description="Low complexity" evidence="1">
    <location>
        <begin position="144"/>
        <end position="167"/>
    </location>
</feature>